<dbReference type="EMBL" id="SJFN01000023">
    <property type="protein sequence ID" value="TBW35926.1"/>
    <property type="molecule type" value="Genomic_DNA"/>
</dbReference>
<feature type="region of interest" description="Disordered" evidence="1">
    <location>
        <begin position="100"/>
        <end position="120"/>
    </location>
</feature>
<evidence type="ECO:0000256" key="2">
    <source>
        <dbReference type="SAM" id="Phobius"/>
    </source>
</evidence>
<keyword evidence="4" id="KW-1185">Reference proteome</keyword>
<proteinExistence type="predicted"/>
<keyword evidence="2" id="KW-0472">Membrane</keyword>
<name>A0A4V2KT65_9HYPH</name>
<dbReference type="RefSeq" id="WP_131310410.1">
    <property type="nucleotide sequence ID" value="NZ_SJFN01000023.1"/>
</dbReference>
<accession>A0A4V2KT65</accession>
<comment type="caution">
    <text evidence="3">The sequence shown here is derived from an EMBL/GenBank/DDBJ whole genome shotgun (WGS) entry which is preliminary data.</text>
</comment>
<feature type="transmembrane region" description="Helical" evidence="2">
    <location>
        <begin position="20"/>
        <end position="42"/>
    </location>
</feature>
<reference evidence="3 4" key="1">
    <citation type="submission" date="2019-02" db="EMBL/GenBank/DDBJ databases">
        <title>Siculibacillus lacustris gen. nov., sp. nov., a new rosette-forming bacterium isolated from a freshwater crater lake (Lake St. Ana, Romania).</title>
        <authorList>
            <person name="Felfoldi T."/>
            <person name="Marton Z."/>
            <person name="Szabo A."/>
            <person name="Mentes A."/>
            <person name="Boka K."/>
            <person name="Marialigeti K."/>
            <person name="Mathe I."/>
            <person name="Koncz M."/>
            <person name="Schumann P."/>
            <person name="Toth E."/>
        </authorList>
    </citation>
    <scope>NUCLEOTIDE SEQUENCE [LARGE SCALE GENOMIC DNA]</scope>
    <source>
        <strain evidence="3 4">SA-279</strain>
    </source>
</reference>
<protein>
    <submittedName>
        <fullName evidence="3">Uncharacterized protein</fullName>
    </submittedName>
</protein>
<dbReference type="AlphaFoldDB" id="A0A4V2KT65"/>
<evidence type="ECO:0000256" key="1">
    <source>
        <dbReference type="SAM" id="MobiDB-lite"/>
    </source>
</evidence>
<evidence type="ECO:0000313" key="3">
    <source>
        <dbReference type="EMBL" id="TBW35926.1"/>
    </source>
</evidence>
<keyword evidence="2" id="KW-1133">Transmembrane helix</keyword>
<feature type="compositionally biased region" description="Basic and acidic residues" evidence="1">
    <location>
        <begin position="106"/>
        <end position="120"/>
    </location>
</feature>
<evidence type="ECO:0000313" key="4">
    <source>
        <dbReference type="Proteomes" id="UP000292781"/>
    </source>
</evidence>
<gene>
    <name evidence="3" type="ORF">EYW49_15025</name>
</gene>
<organism evidence="3 4">
    <name type="scientific">Siculibacillus lacustris</name>
    <dbReference type="NCBI Taxonomy" id="1549641"/>
    <lineage>
        <taxon>Bacteria</taxon>
        <taxon>Pseudomonadati</taxon>
        <taxon>Pseudomonadota</taxon>
        <taxon>Alphaproteobacteria</taxon>
        <taxon>Hyphomicrobiales</taxon>
        <taxon>Ancalomicrobiaceae</taxon>
        <taxon>Siculibacillus</taxon>
    </lineage>
</organism>
<sequence>MPVESLVTVAIGKSLFSFGLMAVIAMLSAVFIHALVAGLGAVKRRAERRAAPLPVPAVATPKPCVAGIDPAVVAAIAAAVHATLGARHRIVYIGDTAQPSSWTAETRARQHGSHDPHREH</sequence>
<keyword evidence="2" id="KW-0812">Transmembrane</keyword>
<dbReference type="Proteomes" id="UP000292781">
    <property type="component" value="Unassembled WGS sequence"/>
</dbReference>